<name>A0A0P0XWK0_ORYSJ</name>
<sequence length="211" mass="22881">MSLVSQSDFFGGAQGECRLPELEHLVGVIRQDAPGRIGGAEEILPRGQRRRPRRVDHPAPDQLLDRREPPEVAAEHDVDEPDAVAAEEGLPPGALPERALQRLQRRVGLRHRRRPLLLRLAPEQDPQPRQPHLVVDVCRPEPRHGALVGVGGQHGGGAVGPGLVDVLQDDLRLVDGAAGVEEDGDGLVDRVGGEEEVALVAQVLLHELVRQ</sequence>
<organism evidence="2 3">
    <name type="scientific">Oryza sativa subsp. japonica</name>
    <name type="common">Rice</name>
    <dbReference type="NCBI Taxonomy" id="39947"/>
    <lineage>
        <taxon>Eukaryota</taxon>
        <taxon>Viridiplantae</taxon>
        <taxon>Streptophyta</taxon>
        <taxon>Embryophyta</taxon>
        <taxon>Tracheophyta</taxon>
        <taxon>Spermatophyta</taxon>
        <taxon>Magnoliopsida</taxon>
        <taxon>Liliopsida</taxon>
        <taxon>Poales</taxon>
        <taxon>Poaceae</taxon>
        <taxon>BOP clade</taxon>
        <taxon>Oryzoideae</taxon>
        <taxon>Oryzeae</taxon>
        <taxon>Oryzinae</taxon>
        <taxon>Oryza</taxon>
        <taxon>Oryza sativa</taxon>
    </lineage>
</organism>
<dbReference type="KEGG" id="dosa:Os10g0531300"/>
<reference evidence="2 3" key="1">
    <citation type="journal article" date="2005" name="Nature">
        <title>The map-based sequence of the rice genome.</title>
        <authorList>
            <consortium name="International rice genome sequencing project (IRGSP)"/>
            <person name="Matsumoto T."/>
            <person name="Wu J."/>
            <person name="Kanamori H."/>
            <person name="Katayose Y."/>
            <person name="Fujisawa M."/>
            <person name="Namiki N."/>
            <person name="Mizuno H."/>
            <person name="Yamamoto K."/>
            <person name="Antonio B.A."/>
            <person name="Baba T."/>
            <person name="Sakata K."/>
            <person name="Nagamura Y."/>
            <person name="Aoki H."/>
            <person name="Arikawa K."/>
            <person name="Arita K."/>
            <person name="Bito T."/>
            <person name="Chiden Y."/>
            <person name="Fujitsuka N."/>
            <person name="Fukunaka R."/>
            <person name="Hamada M."/>
            <person name="Harada C."/>
            <person name="Hayashi A."/>
            <person name="Hijishita S."/>
            <person name="Honda M."/>
            <person name="Hosokawa S."/>
            <person name="Ichikawa Y."/>
            <person name="Idonuma A."/>
            <person name="Iijima M."/>
            <person name="Ikeda M."/>
            <person name="Ikeno M."/>
            <person name="Ito K."/>
            <person name="Ito S."/>
            <person name="Ito T."/>
            <person name="Ito Y."/>
            <person name="Ito Y."/>
            <person name="Iwabuchi A."/>
            <person name="Kamiya K."/>
            <person name="Karasawa W."/>
            <person name="Kurita K."/>
            <person name="Katagiri S."/>
            <person name="Kikuta A."/>
            <person name="Kobayashi H."/>
            <person name="Kobayashi N."/>
            <person name="Machita K."/>
            <person name="Maehara T."/>
            <person name="Masukawa M."/>
            <person name="Mizubayashi T."/>
            <person name="Mukai Y."/>
            <person name="Nagasaki H."/>
            <person name="Nagata Y."/>
            <person name="Naito S."/>
            <person name="Nakashima M."/>
            <person name="Nakama Y."/>
            <person name="Nakamichi Y."/>
            <person name="Nakamura M."/>
            <person name="Meguro A."/>
            <person name="Negishi M."/>
            <person name="Ohta I."/>
            <person name="Ohta T."/>
            <person name="Okamoto M."/>
            <person name="Ono N."/>
            <person name="Saji S."/>
            <person name="Sakaguchi M."/>
            <person name="Sakai K."/>
            <person name="Shibata M."/>
            <person name="Shimokawa T."/>
            <person name="Song J."/>
            <person name="Takazaki Y."/>
            <person name="Terasawa K."/>
            <person name="Tsugane M."/>
            <person name="Tsuji K."/>
            <person name="Ueda S."/>
            <person name="Waki K."/>
            <person name="Yamagata H."/>
            <person name="Yamamoto M."/>
            <person name="Yamamoto S."/>
            <person name="Yamane H."/>
            <person name="Yoshiki S."/>
            <person name="Yoshihara R."/>
            <person name="Yukawa K."/>
            <person name="Zhong H."/>
            <person name="Yano M."/>
            <person name="Yuan Q."/>
            <person name="Ouyang S."/>
            <person name="Liu J."/>
            <person name="Jones K.M."/>
            <person name="Gansberger K."/>
            <person name="Moffat K."/>
            <person name="Hill J."/>
            <person name="Bera J."/>
            <person name="Fadrosh D."/>
            <person name="Jin S."/>
            <person name="Johri S."/>
            <person name="Kim M."/>
            <person name="Overton L."/>
            <person name="Reardon M."/>
            <person name="Tsitrin T."/>
            <person name="Vuong H."/>
            <person name="Weaver B."/>
            <person name="Ciecko A."/>
            <person name="Tallon L."/>
            <person name="Jackson J."/>
            <person name="Pai G."/>
            <person name="Aken S.V."/>
            <person name="Utterback T."/>
            <person name="Reidmuller S."/>
            <person name="Feldblyum T."/>
            <person name="Hsiao J."/>
            <person name="Zismann V."/>
            <person name="Iobst S."/>
            <person name="de Vazeille A.R."/>
            <person name="Buell C.R."/>
            <person name="Ying K."/>
            <person name="Li Y."/>
            <person name="Lu T."/>
            <person name="Huang Y."/>
            <person name="Zhao Q."/>
            <person name="Feng Q."/>
            <person name="Zhang L."/>
            <person name="Zhu J."/>
            <person name="Weng Q."/>
            <person name="Mu J."/>
            <person name="Lu Y."/>
            <person name="Fan D."/>
            <person name="Liu Y."/>
            <person name="Guan J."/>
            <person name="Zhang Y."/>
            <person name="Yu S."/>
            <person name="Liu X."/>
            <person name="Zhang Y."/>
            <person name="Hong G."/>
            <person name="Han B."/>
            <person name="Choisne N."/>
            <person name="Demange N."/>
            <person name="Orjeda G."/>
            <person name="Samain S."/>
            <person name="Cattolico L."/>
            <person name="Pelletier E."/>
            <person name="Couloux A."/>
            <person name="Segurens B."/>
            <person name="Wincker P."/>
            <person name="D'Hont A."/>
            <person name="Scarpelli C."/>
            <person name="Weissenbach J."/>
            <person name="Salanoubat M."/>
            <person name="Quetier F."/>
            <person name="Yu Y."/>
            <person name="Kim H.R."/>
            <person name="Rambo T."/>
            <person name="Currie J."/>
            <person name="Collura K."/>
            <person name="Luo M."/>
            <person name="Yang T."/>
            <person name="Ammiraju J.S.S."/>
            <person name="Engler F."/>
            <person name="Soderlund C."/>
            <person name="Wing R.A."/>
            <person name="Palmer L.E."/>
            <person name="de la Bastide M."/>
            <person name="Spiegel L."/>
            <person name="Nascimento L."/>
            <person name="Zutavern T."/>
            <person name="O'Shaughnessy A."/>
            <person name="Dike S."/>
            <person name="Dedhia N."/>
            <person name="Preston R."/>
            <person name="Balija V."/>
            <person name="McCombie W.R."/>
            <person name="Chow T."/>
            <person name="Chen H."/>
            <person name="Chung M."/>
            <person name="Chen C."/>
            <person name="Shaw J."/>
            <person name="Wu H."/>
            <person name="Hsiao K."/>
            <person name="Chao Y."/>
            <person name="Chu M."/>
            <person name="Cheng C."/>
            <person name="Hour A."/>
            <person name="Lee P."/>
            <person name="Lin S."/>
            <person name="Lin Y."/>
            <person name="Liou J."/>
            <person name="Liu S."/>
            <person name="Hsing Y."/>
            <person name="Raghuvanshi S."/>
            <person name="Mohanty A."/>
            <person name="Bharti A.K."/>
            <person name="Gaur A."/>
            <person name="Gupta V."/>
            <person name="Kumar D."/>
            <person name="Ravi V."/>
            <person name="Vij S."/>
            <person name="Kapur A."/>
            <person name="Khurana P."/>
            <person name="Khurana P."/>
            <person name="Khurana J.P."/>
            <person name="Tyagi A.K."/>
            <person name="Gaikwad K."/>
            <person name="Singh A."/>
            <person name="Dalal V."/>
            <person name="Srivastava S."/>
            <person name="Dixit A."/>
            <person name="Pal A.K."/>
            <person name="Ghazi I.A."/>
            <person name="Yadav M."/>
            <person name="Pandit A."/>
            <person name="Bhargava A."/>
            <person name="Sureshbabu K."/>
            <person name="Batra K."/>
            <person name="Sharma T.R."/>
            <person name="Mohapatra T."/>
            <person name="Singh N.K."/>
            <person name="Messing J."/>
            <person name="Nelson A.B."/>
            <person name="Fuks G."/>
            <person name="Kavchok S."/>
            <person name="Keizer G."/>
            <person name="Linton E."/>
            <person name="Llaca V."/>
            <person name="Song R."/>
            <person name="Tanyolac B."/>
            <person name="Young S."/>
            <person name="Ho-Il K."/>
            <person name="Hahn J.H."/>
            <person name="Sangsakoo G."/>
            <person name="Vanavichit A."/>
            <person name="de Mattos Luiz.A.T."/>
            <person name="Zimmer P.D."/>
            <person name="Malone G."/>
            <person name="Dellagostin O."/>
            <person name="de Oliveira A.C."/>
            <person name="Bevan M."/>
            <person name="Bancroft I."/>
            <person name="Minx P."/>
            <person name="Cordum H."/>
            <person name="Wilson R."/>
            <person name="Cheng Z."/>
            <person name="Jin W."/>
            <person name="Jiang J."/>
            <person name="Leong S.A."/>
            <person name="Iwama H."/>
            <person name="Gojobori T."/>
            <person name="Itoh T."/>
            <person name="Niimura Y."/>
            <person name="Fujii Y."/>
            <person name="Habara T."/>
            <person name="Sakai H."/>
            <person name="Sato Y."/>
            <person name="Wilson G."/>
            <person name="Kumar K."/>
            <person name="McCouch S."/>
            <person name="Juretic N."/>
            <person name="Hoen D."/>
            <person name="Wright S."/>
            <person name="Bruskiewich R."/>
            <person name="Bureau T."/>
            <person name="Miyao A."/>
            <person name="Hirochika H."/>
            <person name="Nishikawa T."/>
            <person name="Kadowaki K."/>
            <person name="Sugiura M."/>
            <person name="Burr B."/>
            <person name="Sasaki T."/>
        </authorList>
    </citation>
    <scope>NUCLEOTIDE SEQUENCE [LARGE SCALE GENOMIC DNA]</scope>
    <source>
        <strain evidence="3">cv. Nipponbare</strain>
    </source>
</reference>
<evidence type="ECO:0000313" key="2">
    <source>
        <dbReference type="EMBL" id="BAF27057.1"/>
    </source>
</evidence>
<protein>
    <submittedName>
        <fullName evidence="2">Os10g0531300 protein</fullName>
    </submittedName>
</protein>
<feature type="region of interest" description="Disordered" evidence="1">
    <location>
        <begin position="37"/>
        <end position="81"/>
    </location>
</feature>
<gene>
    <name evidence="2" type="ordered locus">Os10g0531300</name>
</gene>
<dbReference type="Gramene" id="Os10t0531300-01">
    <property type="protein sequence ID" value="Os10t0531300-01"/>
    <property type="gene ID" value="Os10g0531300"/>
</dbReference>
<accession>A0A0P0XWK0</accession>
<dbReference type="AlphaFoldDB" id="A0A0P0XWK0"/>
<dbReference type="EMBL" id="AP008216">
    <property type="protein sequence ID" value="BAF27057.1"/>
    <property type="molecule type" value="Genomic_DNA"/>
</dbReference>
<proteinExistence type="predicted"/>
<evidence type="ECO:0000313" key="3">
    <source>
        <dbReference type="Proteomes" id="UP000000763"/>
    </source>
</evidence>
<dbReference type="Proteomes" id="UP000000763">
    <property type="component" value="Chromosome 10"/>
</dbReference>
<feature type="compositionally biased region" description="Basic and acidic residues" evidence="1">
    <location>
        <begin position="55"/>
        <end position="76"/>
    </location>
</feature>
<reference evidence="3" key="2">
    <citation type="journal article" date="2008" name="Nucleic Acids Res.">
        <title>The rice annotation project database (RAP-DB): 2008 update.</title>
        <authorList>
            <consortium name="The rice annotation project (RAP)"/>
        </authorList>
    </citation>
    <scope>GENOME REANNOTATION</scope>
    <source>
        <strain evidence="3">cv. Nipponbare</strain>
    </source>
</reference>
<evidence type="ECO:0000256" key="1">
    <source>
        <dbReference type="SAM" id="MobiDB-lite"/>
    </source>
</evidence>